<dbReference type="Gene3D" id="1.10.10.10">
    <property type="entry name" value="Winged helix-like DNA-binding domain superfamily/Winged helix DNA-binding domain"/>
    <property type="match status" value="1"/>
</dbReference>
<comment type="similarity">
    <text evidence="2 7">Belongs to the HSF family.</text>
</comment>
<feature type="domain" description="HSF-type DNA-binding" evidence="8">
    <location>
        <begin position="62"/>
        <end position="180"/>
    </location>
</feature>
<keyword evidence="9" id="KW-0346">Stress response</keyword>
<keyword evidence="4" id="KW-0238">DNA-binding</keyword>
<dbReference type="GO" id="GO:0005634">
    <property type="term" value="C:nucleus"/>
    <property type="evidence" value="ECO:0007669"/>
    <property type="project" value="UniProtKB-SubCell"/>
</dbReference>
<evidence type="ECO:0000313" key="9">
    <source>
        <dbReference type="EMBL" id="CAH2315068.1"/>
    </source>
</evidence>
<dbReference type="InterPro" id="IPR036388">
    <property type="entry name" value="WH-like_DNA-bd_sf"/>
</dbReference>
<name>A0AAD1WMV1_PELCU</name>
<dbReference type="FunFam" id="1.10.10.10:FF:000349">
    <property type="entry name" value="Heat shock transcription factor, Y-linked"/>
    <property type="match status" value="1"/>
</dbReference>
<accession>A0AAD1WMV1</accession>
<sequence length="384" mass="43588">MDPPCEGTFSTEDPNIQSVQQEYDYDGERNHKHPSLQEEGHVQTFNGKIKHVVDDSDMKGFLSMNFPRKLWQIVESEYFKSISWDEHGTSVVINEDLFKAEVLERKMPFKIFETDSIKSFIRQLNLYGFVKVRHNIERSASLAEFLAEERSATAFHKMQFYHNPNFRRDEPHLLGRMKRRIGIKNSITATSLLEPGVDNEAPKNVEKACKQTSVLEEDVRRFYSKSPNVSQQPFLPMHHGPSTSLTSSVRPLESEVDQHFDFSQLPPFDSQNISSNHNNTYGIGSTTMASSSLLQVLPPMQSNHFNPAMGFPGFPSMYQDLAAQANLVSLLPFFNPWLSMPMIAAASAAYMSHSFYHRSSSSSNHCPNCNCSNGAHHQHVPKKA</sequence>
<dbReference type="GO" id="GO:0003700">
    <property type="term" value="F:DNA-binding transcription factor activity"/>
    <property type="evidence" value="ECO:0007669"/>
    <property type="project" value="InterPro"/>
</dbReference>
<evidence type="ECO:0000256" key="7">
    <source>
        <dbReference type="RuleBase" id="RU004020"/>
    </source>
</evidence>
<evidence type="ECO:0000256" key="5">
    <source>
        <dbReference type="ARBA" id="ARBA00023163"/>
    </source>
</evidence>
<keyword evidence="6" id="KW-0539">Nucleus</keyword>
<keyword evidence="3" id="KW-0805">Transcription regulation</keyword>
<dbReference type="AlphaFoldDB" id="A0AAD1WMV1"/>
<evidence type="ECO:0000256" key="3">
    <source>
        <dbReference type="ARBA" id="ARBA00023015"/>
    </source>
</evidence>
<dbReference type="InterPro" id="IPR036390">
    <property type="entry name" value="WH_DNA-bd_sf"/>
</dbReference>
<dbReference type="EMBL" id="OW240920">
    <property type="protein sequence ID" value="CAH2315068.1"/>
    <property type="molecule type" value="Genomic_DNA"/>
</dbReference>
<dbReference type="GO" id="GO:0043565">
    <property type="term" value="F:sequence-specific DNA binding"/>
    <property type="evidence" value="ECO:0007669"/>
    <property type="project" value="InterPro"/>
</dbReference>
<dbReference type="InterPro" id="IPR000232">
    <property type="entry name" value="HSF_DNA-bd"/>
</dbReference>
<dbReference type="Proteomes" id="UP001295444">
    <property type="component" value="Chromosome 09"/>
</dbReference>
<dbReference type="PANTHER" id="PTHR10015">
    <property type="entry name" value="HEAT SHOCK TRANSCRIPTION FACTOR"/>
    <property type="match status" value="1"/>
</dbReference>
<dbReference type="Pfam" id="PF00447">
    <property type="entry name" value="HSF_DNA-bind"/>
    <property type="match status" value="1"/>
</dbReference>
<keyword evidence="5" id="KW-0804">Transcription</keyword>
<evidence type="ECO:0000256" key="1">
    <source>
        <dbReference type="ARBA" id="ARBA00004123"/>
    </source>
</evidence>
<keyword evidence="10" id="KW-1185">Reference proteome</keyword>
<proteinExistence type="inferred from homology"/>
<dbReference type="SUPFAM" id="SSF46785">
    <property type="entry name" value="Winged helix' DNA-binding domain"/>
    <property type="match status" value="1"/>
</dbReference>
<evidence type="ECO:0000313" key="10">
    <source>
        <dbReference type="Proteomes" id="UP001295444"/>
    </source>
</evidence>
<comment type="subcellular location">
    <subcellularLocation>
        <location evidence="1">Nucleus</location>
    </subcellularLocation>
</comment>
<evidence type="ECO:0000256" key="6">
    <source>
        <dbReference type="ARBA" id="ARBA00023242"/>
    </source>
</evidence>
<evidence type="ECO:0000256" key="2">
    <source>
        <dbReference type="ARBA" id="ARBA00006403"/>
    </source>
</evidence>
<dbReference type="PANTHER" id="PTHR10015:SF336">
    <property type="entry name" value="HEAT SHOCK TRANSCRIPTION FACTOR, Y-LINKED"/>
    <property type="match status" value="1"/>
</dbReference>
<evidence type="ECO:0000259" key="8">
    <source>
        <dbReference type="SMART" id="SM00415"/>
    </source>
</evidence>
<organism evidence="9 10">
    <name type="scientific">Pelobates cultripes</name>
    <name type="common">Western spadefoot toad</name>
    <dbReference type="NCBI Taxonomy" id="61616"/>
    <lineage>
        <taxon>Eukaryota</taxon>
        <taxon>Metazoa</taxon>
        <taxon>Chordata</taxon>
        <taxon>Craniata</taxon>
        <taxon>Vertebrata</taxon>
        <taxon>Euteleostomi</taxon>
        <taxon>Amphibia</taxon>
        <taxon>Batrachia</taxon>
        <taxon>Anura</taxon>
        <taxon>Pelobatoidea</taxon>
        <taxon>Pelobatidae</taxon>
        <taxon>Pelobates</taxon>
    </lineage>
</organism>
<evidence type="ECO:0000256" key="4">
    <source>
        <dbReference type="ARBA" id="ARBA00023125"/>
    </source>
</evidence>
<dbReference type="SMART" id="SM00415">
    <property type="entry name" value="HSF"/>
    <property type="match status" value="1"/>
</dbReference>
<protein>
    <submittedName>
        <fullName evidence="9">Heat shock transcription factor, Y-linked-like</fullName>
    </submittedName>
</protein>
<reference evidence="9" key="1">
    <citation type="submission" date="2022-03" db="EMBL/GenBank/DDBJ databases">
        <authorList>
            <person name="Alioto T."/>
            <person name="Alioto T."/>
            <person name="Gomez Garrido J."/>
        </authorList>
    </citation>
    <scope>NUCLEOTIDE SEQUENCE</scope>
</reference>
<gene>
    <name evidence="9" type="ORF">PECUL_23A052103</name>
</gene>